<feature type="signal peptide" evidence="2">
    <location>
        <begin position="1"/>
        <end position="25"/>
    </location>
</feature>
<accession>A0ABZ2KQD3</accession>
<feature type="domain" description="PEGA" evidence="3">
    <location>
        <begin position="130"/>
        <end position="191"/>
    </location>
</feature>
<dbReference type="Pfam" id="PF08308">
    <property type="entry name" value="PEGA"/>
    <property type="match status" value="1"/>
</dbReference>
<name>A0ABZ2KQD3_9BACT</name>
<evidence type="ECO:0000256" key="1">
    <source>
        <dbReference type="SAM" id="Phobius"/>
    </source>
</evidence>
<reference evidence="4 5" key="1">
    <citation type="submission" date="2021-12" db="EMBL/GenBank/DDBJ databases">
        <title>Discovery of the Pendulisporaceae a myxobacterial family with distinct sporulation behavior and unique specialized metabolism.</title>
        <authorList>
            <person name="Garcia R."/>
            <person name="Popoff A."/>
            <person name="Bader C.D."/>
            <person name="Loehr J."/>
            <person name="Walesch S."/>
            <person name="Walt C."/>
            <person name="Boldt J."/>
            <person name="Bunk B."/>
            <person name="Haeckl F.J.F.P.J."/>
            <person name="Gunesch A.P."/>
            <person name="Birkelbach J."/>
            <person name="Nuebel U."/>
            <person name="Pietschmann T."/>
            <person name="Bach T."/>
            <person name="Mueller R."/>
        </authorList>
    </citation>
    <scope>NUCLEOTIDE SEQUENCE [LARGE SCALE GENOMIC DNA]</scope>
    <source>
        <strain evidence="4 5">MSr12523</strain>
    </source>
</reference>
<evidence type="ECO:0000259" key="3">
    <source>
        <dbReference type="Pfam" id="PF08308"/>
    </source>
</evidence>
<keyword evidence="2" id="KW-0732">Signal</keyword>
<evidence type="ECO:0000313" key="5">
    <source>
        <dbReference type="Proteomes" id="UP001379533"/>
    </source>
</evidence>
<organism evidence="4 5">
    <name type="scientific">Pendulispora brunnea</name>
    <dbReference type="NCBI Taxonomy" id="2905690"/>
    <lineage>
        <taxon>Bacteria</taxon>
        <taxon>Pseudomonadati</taxon>
        <taxon>Myxococcota</taxon>
        <taxon>Myxococcia</taxon>
        <taxon>Myxococcales</taxon>
        <taxon>Sorangiineae</taxon>
        <taxon>Pendulisporaceae</taxon>
        <taxon>Pendulispora</taxon>
    </lineage>
</organism>
<sequence>MKRTSHYVALVLAASLVSSPIAARAQGPAPSATVDPAKLDEARERYNRGLRLYEQGNPVAARIELERAYELAPSYRILYNIGLCYQASNDYVGALRAFQRYLAEGRDEIAEERHASVNKEIQSLRPNIASLTISSSEPGVAISVDDVAVGQTPLPEKVLLNPGTRKITASKNGFFPQTKSIVLAGSDNASLGFELVALPAPGAKEKEGGGSALPYVAWGLTGALAVGAGVTGYLALRANADQNDIIDRPGATSGQVEDARDKTRTFSIAADCLVAATVLTGGIALYFSLRKSDKAASGETAARVTPGGISIVGRF</sequence>
<feature type="chain" id="PRO_5047471808" evidence="2">
    <location>
        <begin position="26"/>
        <end position="315"/>
    </location>
</feature>
<dbReference type="Proteomes" id="UP001379533">
    <property type="component" value="Chromosome"/>
</dbReference>
<keyword evidence="1" id="KW-0472">Membrane</keyword>
<keyword evidence="1" id="KW-1133">Transmembrane helix</keyword>
<feature type="transmembrane region" description="Helical" evidence="1">
    <location>
        <begin position="266"/>
        <end position="287"/>
    </location>
</feature>
<dbReference type="SUPFAM" id="SSF48452">
    <property type="entry name" value="TPR-like"/>
    <property type="match status" value="1"/>
</dbReference>
<keyword evidence="5" id="KW-1185">Reference proteome</keyword>
<protein>
    <submittedName>
        <fullName evidence="4">PEGA domain-containing protein</fullName>
    </submittedName>
</protein>
<dbReference type="InterPro" id="IPR011990">
    <property type="entry name" value="TPR-like_helical_dom_sf"/>
</dbReference>
<dbReference type="Gene3D" id="1.25.40.10">
    <property type="entry name" value="Tetratricopeptide repeat domain"/>
    <property type="match status" value="1"/>
</dbReference>
<evidence type="ECO:0000313" key="4">
    <source>
        <dbReference type="EMBL" id="WXA99260.1"/>
    </source>
</evidence>
<keyword evidence="1" id="KW-0812">Transmembrane</keyword>
<gene>
    <name evidence="4" type="ORF">LZC95_20855</name>
</gene>
<dbReference type="RefSeq" id="WP_394849894.1">
    <property type="nucleotide sequence ID" value="NZ_CP089982.1"/>
</dbReference>
<evidence type="ECO:0000256" key="2">
    <source>
        <dbReference type="SAM" id="SignalP"/>
    </source>
</evidence>
<proteinExistence type="predicted"/>
<dbReference type="EMBL" id="CP089982">
    <property type="protein sequence ID" value="WXA99260.1"/>
    <property type="molecule type" value="Genomic_DNA"/>
</dbReference>
<dbReference type="InterPro" id="IPR013229">
    <property type="entry name" value="PEGA"/>
</dbReference>